<protein>
    <recommendedName>
        <fullName evidence="6">D-isomer specific 2-hydroxyacid dehydrogenase catalytic domain-containing protein</fullName>
    </recommendedName>
</protein>
<dbReference type="InterPro" id="IPR050223">
    <property type="entry name" value="D-isomer_2-hydroxyacid_DH"/>
</dbReference>
<sequence length="166" mass="18342">MNEIVIAKSTMILPETVAQLEERYTVHRLWEAENHDALITTIRDRVTGIATEGWAPKSFIDSLPNVQIIASFGVGFDGVDIHHATQRGITVTNTPDILNDEVADFAIGLLLATARGIVTGDHYVRDGRWLQGIMSLKHRVFGQRLGILGLGRIGKVIARRAEAFNM</sequence>
<reference evidence="5" key="1">
    <citation type="submission" date="2018-05" db="EMBL/GenBank/DDBJ databases">
        <authorList>
            <person name="Lanie J.A."/>
            <person name="Ng W.-L."/>
            <person name="Kazmierczak K.M."/>
            <person name="Andrzejewski T.M."/>
            <person name="Davidsen T.M."/>
            <person name="Wayne K.J."/>
            <person name="Tettelin H."/>
            <person name="Glass J.I."/>
            <person name="Rusch D."/>
            <person name="Podicherti R."/>
            <person name="Tsui H.-C.T."/>
            <person name="Winkler M.E."/>
        </authorList>
    </citation>
    <scope>NUCLEOTIDE SEQUENCE</scope>
</reference>
<evidence type="ECO:0000256" key="2">
    <source>
        <dbReference type="ARBA" id="ARBA00023027"/>
    </source>
</evidence>
<evidence type="ECO:0000256" key="1">
    <source>
        <dbReference type="ARBA" id="ARBA00023002"/>
    </source>
</evidence>
<keyword evidence="2" id="KW-0520">NAD</keyword>
<organism evidence="5">
    <name type="scientific">marine metagenome</name>
    <dbReference type="NCBI Taxonomy" id="408172"/>
    <lineage>
        <taxon>unclassified sequences</taxon>
        <taxon>metagenomes</taxon>
        <taxon>ecological metagenomes</taxon>
    </lineage>
</organism>
<feature type="non-terminal residue" evidence="5">
    <location>
        <position position="166"/>
    </location>
</feature>
<dbReference type="Pfam" id="PF02826">
    <property type="entry name" value="2-Hacid_dh_C"/>
    <property type="match status" value="1"/>
</dbReference>
<dbReference type="GO" id="GO:0030267">
    <property type="term" value="F:glyoxylate reductase (NADPH) activity"/>
    <property type="evidence" value="ECO:0007669"/>
    <property type="project" value="TreeGrafter"/>
</dbReference>
<dbReference type="PANTHER" id="PTHR10996:SF178">
    <property type="entry name" value="2-HYDROXYACID DEHYDROGENASE YGL185C-RELATED"/>
    <property type="match status" value="1"/>
</dbReference>
<evidence type="ECO:0000259" key="4">
    <source>
        <dbReference type="Pfam" id="PF02826"/>
    </source>
</evidence>
<name>A0A383AU51_9ZZZZ</name>
<gene>
    <name evidence="5" type="ORF">METZ01_LOCUS463995</name>
</gene>
<dbReference type="AlphaFoldDB" id="A0A383AU51"/>
<evidence type="ECO:0000313" key="5">
    <source>
        <dbReference type="EMBL" id="SVE11141.1"/>
    </source>
</evidence>
<dbReference type="InterPro" id="IPR006139">
    <property type="entry name" value="D-isomer_2_OHA_DH_cat_dom"/>
</dbReference>
<keyword evidence="1" id="KW-0560">Oxidoreductase</keyword>
<dbReference type="EMBL" id="UINC01194853">
    <property type="protein sequence ID" value="SVE11141.1"/>
    <property type="molecule type" value="Genomic_DNA"/>
</dbReference>
<dbReference type="Gene3D" id="3.40.50.720">
    <property type="entry name" value="NAD(P)-binding Rossmann-like Domain"/>
    <property type="match status" value="2"/>
</dbReference>
<dbReference type="Pfam" id="PF00389">
    <property type="entry name" value="2-Hacid_dh"/>
    <property type="match status" value="1"/>
</dbReference>
<dbReference type="InterPro" id="IPR036291">
    <property type="entry name" value="NAD(P)-bd_dom_sf"/>
</dbReference>
<dbReference type="GO" id="GO:0005829">
    <property type="term" value="C:cytosol"/>
    <property type="evidence" value="ECO:0007669"/>
    <property type="project" value="TreeGrafter"/>
</dbReference>
<dbReference type="SUPFAM" id="SSF52283">
    <property type="entry name" value="Formate/glycerate dehydrogenase catalytic domain-like"/>
    <property type="match status" value="1"/>
</dbReference>
<feature type="domain" description="D-isomer specific 2-hydroxyacid dehydrogenase catalytic" evidence="3">
    <location>
        <begin position="14"/>
        <end position="106"/>
    </location>
</feature>
<accession>A0A383AU51</accession>
<dbReference type="SUPFAM" id="SSF51735">
    <property type="entry name" value="NAD(P)-binding Rossmann-fold domains"/>
    <property type="match status" value="1"/>
</dbReference>
<evidence type="ECO:0008006" key="6">
    <source>
        <dbReference type="Google" id="ProtNLM"/>
    </source>
</evidence>
<dbReference type="GO" id="GO:0016618">
    <property type="term" value="F:hydroxypyruvate reductase [NAD(P)H] activity"/>
    <property type="evidence" value="ECO:0007669"/>
    <property type="project" value="TreeGrafter"/>
</dbReference>
<dbReference type="GO" id="GO:0051287">
    <property type="term" value="F:NAD binding"/>
    <property type="evidence" value="ECO:0007669"/>
    <property type="project" value="InterPro"/>
</dbReference>
<feature type="domain" description="D-isomer specific 2-hydroxyacid dehydrogenase NAD-binding" evidence="4">
    <location>
        <begin position="107"/>
        <end position="166"/>
    </location>
</feature>
<evidence type="ECO:0000259" key="3">
    <source>
        <dbReference type="Pfam" id="PF00389"/>
    </source>
</evidence>
<dbReference type="InterPro" id="IPR006140">
    <property type="entry name" value="D-isomer_DH_NAD-bd"/>
</dbReference>
<dbReference type="PANTHER" id="PTHR10996">
    <property type="entry name" value="2-HYDROXYACID DEHYDROGENASE-RELATED"/>
    <property type="match status" value="1"/>
</dbReference>
<proteinExistence type="predicted"/>